<dbReference type="GeneID" id="5036908"/>
<reference evidence="1 2" key="1">
    <citation type="journal article" date="2006" name="Nature">
        <title>Global trends of whole-genome duplications revealed by the ciliate Paramecium tetraurelia.</title>
        <authorList>
            <consortium name="Genoscope"/>
            <person name="Aury J.-M."/>
            <person name="Jaillon O."/>
            <person name="Duret L."/>
            <person name="Noel B."/>
            <person name="Jubin C."/>
            <person name="Porcel B.M."/>
            <person name="Segurens B."/>
            <person name="Daubin V."/>
            <person name="Anthouard V."/>
            <person name="Aiach N."/>
            <person name="Arnaiz O."/>
            <person name="Billaut A."/>
            <person name="Beisson J."/>
            <person name="Blanc I."/>
            <person name="Bouhouche K."/>
            <person name="Camara F."/>
            <person name="Duharcourt S."/>
            <person name="Guigo R."/>
            <person name="Gogendeau D."/>
            <person name="Katinka M."/>
            <person name="Keller A.-M."/>
            <person name="Kissmehl R."/>
            <person name="Klotz C."/>
            <person name="Koll F."/>
            <person name="Le Moue A."/>
            <person name="Lepere C."/>
            <person name="Malinsky S."/>
            <person name="Nowacki M."/>
            <person name="Nowak J.K."/>
            <person name="Plattner H."/>
            <person name="Poulain J."/>
            <person name="Ruiz F."/>
            <person name="Serrano V."/>
            <person name="Zagulski M."/>
            <person name="Dessen P."/>
            <person name="Betermier M."/>
            <person name="Weissenbach J."/>
            <person name="Scarpelli C."/>
            <person name="Schachter V."/>
            <person name="Sperling L."/>
            <person name="Meyer E."/>
            <person name="Cohen J."/>
            <person name="Wincker P."/>
        </authorList>
    </citation>
    <scope>NUCLEOTIDE SEQUENCE [LARGE SCALE GENOMIC DNA]</scope>
    <source>
        <strain evidence="1 2">Stock d4-2</strain>
    </source>
</reference>
<gene>
    <name evidence="1" type="ORF">GSPATT00018043001</name>
</gene>
<organism evidence="1 2">
    <name type="scientific">Paramecium tetraurelia</name>
    <dbReference type="NCBI Taxonomy" id="5888"/>
    <lineage>
        <taxon>Eukaryota</taxon>
        <taxon>Sar</taxon>
        <taxon>Alveolata</taxon>
        <taxon>Ciliophora</taxon>
        <taxon>Intramacronucleata</taxon>
        <taxon>Oligohymenophorea</taxon>
        <taxon>Peniculida</taxon>
        <taxon>Parameciidae</taxon>
        <taxon>Paramecium</taxon>
    </lineage>
</organism>
<dbReference type="HOGENOM" id="CLU_1931633_0_0_1"/>
<evidence type="ECO:0000313" key="2">
    <source>
        <dbReference type="Proteomes" id="UP000000600"/>
    </source>
</evidence>
<dbReference type="InParanoid" id="A0DL09"/>
<dbReference type="OrthoDB" id="10568336at2759"/>
<accession>A0DL09</accession>
<name>A0DL09_PARTE</name>
<protein>
    <submittedName>
        <fullName evidence="1">Uncharacterized protein</fullName>
    </submittedName>
</protein>
<dbReference type="KEGG" id="ptm:GSPATT00018043001"/>
<dbReference type="RefSeq" id="XP_001451123.1">
    <property type="nucleotide sequence ID" value="XM_001451086.1"/>
</dbReference>
<sequence>MKSCQRIESNHFISSQQSFDNVSIDHSQHSRAHGGKDLFDLLKKMTNVYDMQEIVQQDFEDSIDKERDRLKQQQYFIKSLVNIRNKTQKNLDDDVFYRLNPQRKKSKQRIQKLVEYFETYEDQFSKEQLFN</sequence>
<keyword evidence="2" id="KW-1185">Reference proteome</keyword>
<dbReference type="Proteomes" id="UP000000600">
    <property type="component" value="Unassembled WGS sequence"/>
</dbReference>
<dbReference type="EMBL" id="CT868485">
    <property type="protein sequence ID" value="CAK83726.1"/>
    <property type="molecule type" value="Genomic_DNA"/>
</dbReference>
<evidence type="ECO:0000313" key="1">
    <source>
        <dbReference type="EMBL" id="CAK83726.1"/>
    </source>
</evidence>
<proteinExistence type="predicted"/>
<dbReference type="AlphaFoldDB" id="A0DL09"/>